<dbReference type="RefSeq" id="WP_019049202.1">
    <property type="nucleotide sequence ID" value="NZ_BAFO02000020.1"/>
</dbReference>
<evidence type="ECO:0000259" key="1">
    <source>
        <dbReference type="Pfam" id="PF18007"/>
    </source>
</evidence>
<feature type="domain" description="Rv3651-like N-terminal" evidence="1">
    <location>
        <begin position="4"/>
        <end position="98"/>
    </location>
</feature>
<gene>
    <name evidence="2" type="ORF">NCAST_20_05390</name>
</gene>
<reference evidence="2 3" key="1">
    <citation type="journal article" date="2014" name="BMC Genomics">
        <title>Genome based analysis of type-I polyketide synthase and nonribosomal peptide synthetase gene clusters in seven strains of five representative Nocardia species.</title>
        <authorList>
            <person name="Komaki H."/>
            <person name="Ichikawa N."/>
            <person name="Hosoyama A."/>
            <person name="Takahashi-Nakaguchi A."/>
            <person name="Matsuzawa T."/>
            <person name="Suzuki K."/>
            <person name="Fujita N."/>
            <person name="Gonoi T."/>
        </authorList>
    </citation>
    <scope>NUCLEOTIDE SEQUENCE [LARGE SCALE GENOMIC DNA]</scope>
    <source>
        <strain evidence="2 3">NBRC 15531</strain>
    </source>
</reference>
<dbReference type="InterPro" id="IPR041458">
    <property type="entry name" value="Rv3651-like_N"/>
</dbReference>
<name>U5EFK1_NOCAS</name>
<sequence>MSGDWMLVETLASDLEPSVVAVGEHPKQWTPLASLRRWVGPAAAGLAVEAIRQCRDTGLPVRLVDGDRVAVAEPVHCAFGGVHGVELWTGTDGAPVPPRRPVAAWDWEADTELAYHGPGLEELVFARDPARVEVVRTPPDAFGRMVRFDGRVDYFAMVSRLDLGGNWQGEVDMAGDDDRVRHFQMITRARPGLRRISALMHDIPVLSPAEAVADPDVTILRAVSQRSGVGVGIIELSTALIYEWAGEPLPPLDRWAVERPTVDPDDLTALRTACAEVAERPGMSRRLSLRVRFATGDWVLAQVELVSMTIAGTGHGLLRVWAEDPAHAG</sequence>
<dbReference type="Proteomes" id="UP000017048">
    <property type="component" value="Unassembled WGS sequence"/>
</dbReference>
<dbReference type="AlphaFoldDB" id="U5EFK1"/>
<dbReference type="EMBL" id="BAFO02000020">
    <property type="protein sequence ID" value="GAD83969.1"/>
    <property type="molecule type" value="Genomic_DNA"/>
</dbReference>
<keyword evidence="3" id="KW-1185">Reference proteome</keyword>
<dbReference type="OrthoDB" id="4567343at2"/>
<dbReference type="STRING" id="1824.SAMN05444423_1011275"/>
<dbReference type="eggNOG" id="ENOG5030N26">
    <property type="taxonomic scope" value="Bacteria"/>
</dbReference>
<proteinExistence type="predicted"/>
<dbReference type="Pfam" id="PF18007">
    <property type="entry name" value="Rv3651-like_N"/>
    <property type="match status" value="1"/>
</dbReference>
<accession>U5EFK1</accession>
<evidence type="ECO:0000313" key="2">
    <source>
        <dbReference type="EMBL" id="GAD83969.1"/>
    </source>
</evidence>
<evidence type="ECO:0000313" key="3">
    <source>
        <dbReference type="Proteomes" id="UP000017048"/>
    </source>
</evidence>
<dbReference type="GeneID" id="91519685"/>
<protein>
    <recommendedName>
        <fullName evidence="1">Rv3651-like N-terminal domain-containing protein</fullName>
    </recommendedName>
</protein>
<organism evidence="2 3">
    <name type="scientific">Nocardia asteroides NBRC 15531</name>
    <dbReference type="NCBI Taxonomy" id="1110697"/>
    <lineage>
        <taxon>Bacteria</taxon>
        <taxon>Bacillati</taxon>
        <taxon>Actinomycetota</taxon>
        <taxon>Actinomycetes</taxon>
        <taxon>Mycobacteriales</taxon>
        <taxon>Nocardiaceae</taxon>
        <taxon>Nocardia</taxon>
    </lineage>
</organism>
<comment type="caution">
    <text evidence="2">The sequence shown here is derived from an EMBL/GenBank/DDBJ whole genome shotgun (WGS) entry which is preliminary data.</text>
</comment>